<dbReference type="OrthoDB" id="4350224at2"/>
<protein>
    <submittedName>
        <fullName evidence="1">Uncharacterized protein</fullName>
    </submittedName>
</protein>
<evidence type="ECO:0000313" key="1">
    <source>
        <dbReference type="EMBL" id="QEV40636.1"/>
    </source>
</evidence>
<evidence type="ECO:0000313" key="2">
    <source>
        <dbReference type="Proteomes" id="UP000325763"/>
    </source>
</evidence>
<dbReference type="AlphaFoldDB" id="A0A5P2W8K7"/>
<organism evidence="1 2">
    <name type="scientific">Streptomyces nodosus</name>
    <dbReference type="NCBI Taxonomy" id="40318"/>
    <lineage>
        <taxon>Bacteria</taxon>
        <taxon>Bacillati</taxon>
        <taxon>Actinomycetota</taxon>
        <taxon>Actinomycetes</taxon>
        <taxon>Kitasatosporales</taxon>
        <taxon>Streptomycetaceae</taxon>
        <taxon>Streptomyces</taxon>
    </lineage>
</organism>
<dbReference type="Gene3D" id="2.50.20.20">
    <property type="match status" value="1"/>
</dbReference>
<sequence length="257" mass="27266">MSRIRGFTLTATTAATVGLLFSPVLGGPASARTGGNPDPQRLAAQAQEGLRNATSVRLIYQDRSATATSNSRLPTSMNLALDRSGACAGTLTLGKHGGSVEIIKRGTQVWLKPDQTFWKAELPGERGIAASQEFKDRYIHGTTSSALLSGISNACDLGELQKSATVSPPATLREGLATTVDSTRVVPLSFHVNGLTSTLYITADRSHRLYRAAQTGQGTDLSLTFTDYNKPVPVRIPPMSTWVDISKVPNLPKASAT</sequence>
<dbReference type="SUPFAM" id="SSF89392">
    <property type="entry name" value="Prokaryotic lipoproteins and lipoprotein localization factors"/>
    <property type="match status" value="1"/>
</dbReference>
<gene>
    <name evidence="1" type="ORF">CP978_20650</name>
</gene>
<dbReference type="InterPro" id="IPR029046">
    <property type="entry name" value="LolA/LolB/LppX"/>
</dbReference>
<dbReference type="Proteomes" id="UP000325763">
    <property type="component" value="Chromosome"/>
</dbReference>
<reference evidence="1 2" key="1">
    <citation type="submission" date="2017-09" db="EMBL/GenBank/DDBJ databases">
        <title>Streptomyces genome completion.</title>
        <authorList>
            <person name="Lee N."/>
            <person name="Cho B.-K."/>
        </authorList>
    </citation>
    <scope>NUCLEOTIDE SEQUENCE [LARGE SCALE GENOMIC DNA]</scope>
    <source>
        <strain evidence="1 2">ATCC 14899</strain>
    </source>
</reference>
<name>A0A5P2W8K7_9ACTN</name>
<accession>A0A5P2W8K7</accession>
<dbReference type="EMBL" id="CP023747">
    <property type="protein sequence ID" value="QEV40636.1"/>
    <property type="molecule type" value="Genomic_DNA"/>
</dbReference>
<proteinExistence type="predicted"/>
<dbReference type="KEGG" id="snq:CP978_20650"/>
<dbReference type="RefSeq" id="WP_052454208.1">
    <property type="nucleotide sequence ID" value="NZ_CP009313.1"/>
</dbReference>